<dbReference type="AlphaFoldDB" id="A0A1G9G3U6"/>
<evidence type="ECO:0000313" key="7">
    <source>
        <dbReference type="EMBL" id="SDK95282.1"/>
    </source>
</evidence>
<keyword evidence="8" id="KW-1185">Reference proteome</keyword>
<dbReference type="SFLD" id="SFLDG01017">
    <property type="entry name" value="Polyprenyl_Transferase_Like"/>
    <property type="match status" value="1"/>
</dbReference>
<dbReference type="RefSeq" id="WP_092160256.1">
    <property type="nucleotide sequence ID" value="NZ_FNGA01000002.1"/>
</dbReference>
<dbReference type="Proteomes" id="UP000199053">
    <property type="component" value="Unassembled WGS sequence"/>
</dbReference>
<dbReference type="GO" id="GO:0008299">
    <property type="term" value="P:isoprenoid biosynthetic process"/>
    <property type="evidence" value="ECO:0007669"/>
    <property type="project" value="InterPro"/>
</dbReference>
<comment type="similarity">
    <text evidence="2 6">Belongs to the FPP/GGPP synthase family.</text>
</comment>
<dbReference type="GO" id="GO:0046872">
    <property type="term" value="F:metal ion binding"/>
    <property type="evidence" value="ECO:0007669"/>
    <property type="project" value="UniProtKB-KW"/>
</dbReference>
<evidence type="ECO:0000256" key="2">
    <source>
        <dbReference type="ARBA" id="ARBA00006706"/>
    </source>
</evidence>
<evidence type="ECO:0000256" key="1">
    <source>
        <dbReference type="ARBA" id="ARBA00001946"/>
    </source>
</evidence>
<protein>
    <submittedName>
        <fullName evidence="7">Octaprenyl-diphosphate synthase</fullName>
    </submittedName>
</protein>
<dbReference type="STRING" id="246191.SAMN05660337_1820"/>
<dbReference type="OrthoDB" id="9805316at2"/>
<dbReference type="EMBL" id="FNGA01000002">
    <property type="protein sequence ID" value="SDK95282.1"/>
    <property type="molecule type" value="Genomic_DNA"/>
</dbReference>
<evidence type="ECO:0000313" key="8">
    <source>
        <dbReference type="Proteomes" id="UP000199053"/>
    </source>
</evidence>
<dbReference type="Gene3D" id="1.10.600.10">
    <property type="entry name" value="Farnesyl Diphosphate Synthase"/>
    <property type="match status" value="1"/>
</dbReference>
<keyword evidence="5" id="KW-0460">Magnesium</keyword>
<dbReference type="PANTHER" id="PTHR12001:SF69">
    <property type="entry name" value="ALL TRANS-POLYPRENYL-DIPHOSPHATE SYNTHASE PDSS1"/>
    <property type="match status" value="1"/>
</dbReference>
<dbReference type="PROSITE" id="PS00723">
    <property type="entry name" value="POLYPRENYL_SYNTHASE_1"/>
    <property type="match status" value="1"/>
</dbReference>
<dbReference type="Pfam" id="PF00348">
    <property type="entry name" value="polyprenyl_synt"/>
    <property type="match status" value="1"/>
</dbReference>
<organism evidence="7 8">
    <name type="scientific">Maridesulfovibrio ferrireducens</name>
    <dbReference type="NCBI Taxonomy" id="246191"/>
    <lineage>
        <taxon>Bacteria</taxon>
        <taxon>Pseudomonadati</taxon>
        <taxon>Thermodesulfobacteriota</taxon>
        <taxon>Desulfovibrionia</taxon>
        <taxon>Desulfovibrionales</taxon>
        <taxon>Desulfovibrionaceae</taxon>
        <taxon>Maridesulfovibrio</taxon>
    </lineage>
</organism>
<evidence type="ECO:0000256" key="3">
    <source>
        <dbReference type="ARBA" id="ARBA00022679"/>
    </source>
</evidence>
<proteinExistence type="inferred from homology"/>
<evidence type="ECO:0000256" key="6">
    <source>
        <dbReference type="RuleBase" id="RU004466"/>
    </source>
</evidence>
<dbReference type="GO" id="GO:0004659">
    <property type="term" value="F:prenyltransferase activity"/>
    <property type="evidence" value="ECO:0007669"/>
    <property type="project" value="InterPro"/>
</dbReference>
<name>A0A1G9G3U6_9BACT</name>
<dbReference type="InterPro" id="IPR008949">
    <property type="entry name" value="Isoprenoid_synthase_dom_sf"/>
</dbReference>
<dbReference type="PANTHER" id="PTHR12001">
    <property type="entry name" value="GERANYLGERANYL PYROPHOSPHATE SYNTHASE"/>
    <property type="match status" value="1"/>
</dbReference>
<dbReference type="SUPFAM" id="SSF48576">
    <property type="entry name" value="Terpenoid synthases"/>
    <property type="match status" value="1"/>
</dbReference>
<evidence type="ECO:0000256" key="4">
    <source>
        <dbReference type="ARBA" id="ARBA00022723"/>
    </source>
</evidence>
<keyword evidence="3 6" id="KW-0808">Transferase</keyword>
<gene>
    <name evidence="7" type="ORF">SAMN05660337_1820</name>
</gene>
<dbReference type="CDD" id="cd00685">
    <property type="entry name" value="Trans_IPPS_HT"/>
    <property type="match status" value="1"/>
</dbReference>
<dbReference type="SFLD" id="SFLDS00005">
    <property type="entry name" value="Isoprenoid_Synthase_Type_I"/>
    <property type="match status" value="1"/>
</dbReference>
<accession>A0A1G9G3U6</accession>
<dbReference type="InterPro" id="IPR000092">
    <property type="entry name" value="Polyprenyl_synt"/>
</dbReference>
<dbReference type="InterPro" id="IPR033749">
    <property type="entry name" value="Polyprenyl_synt_CS"/>
</dbReference>
<evidence type="ECO:0000256" key="5">
    <source>
        <dbReference type="ARBA" id="ARBA00022842"/>
    </source>
</evidence>
<sequence length="322" mass="35002">MTELLAYFEQELPKINGFLDEETDKLEGLVKGVAKHVLLAPGKRIRPILTILSARALGYSKEDIYPLASSLELLHAATLLHDDILDDADLRRGVTASHLVFGITETVLAGDVLLALANLIGADYGKSRISSILASAIMSTAEGEIREIAHISEPKVDRDIYMDIIIGKTARLLEASCRIGAAVACDDTELEDALGDFGLNMGIAFQLVDDALDYESPVGDTGKPEGGDLKEGKVTLPLILYLEMLEDKEAESLLAEIKNRTLSDARRDEVLESIRAHGLGTKTRQSAAEYIEKAKACLTPLSDSVESRVLKLSADFVLTRRK</sequence>
<keyword evidence="4" id="KW-0479">Metal-binding</keyword>
<comment type="cofactor">
    <cofactor evidence="1">
        <name>Mg(2+)</name>
        <dbReference type="ChEBI" id="CHEBI:18420"/>
    </cofactor>
</comment>
<reference evidence="8" key="1">
    <citation type="submission" date="2016-10" db="EMBL/GenBank/DDBJ databases">
        <authorList>
            <person name="Varghese N."/>
            <person name="Submissions S."/>
        </authorList>
    </citation>
    <scope>NUCLEOTIDE SEQUENCE [LARGE SCALE GENOMIC DNA]</scope>
    <source>
        <strain evidence="8">DSM 16995</strain>
    </source>
</reference>